<feature type="transmembrane region" description="Helical" evidence="2">
    <location>
        <begin position="189"/>
        <end position="210"/>
    </location>
</feature>
<accession>A2FDT6</accession>
<dbReference type="VEuPathDB" id="TrichDB:TVAGG3_0371220"/>
<keyword evidence="2" id="KW-0812">Transmembrane</keyword>
<dbReference type="InParanoid" id="A2FDT6"/>
<reference evidence="3" key="2">
    <citation type="journal article" date="2007" name="Science">
        <title>Draft genome sequence of the sexually transmitted pathogen Trichomonas vaginalis.</title>
        <authorList>
            <person name="Carlton J.M."/>
            <person name="Hirt R.P."/>
            <person name="Silva J.C."/>
            <person name="Delcher A.L."/>
            <person name="Schatz M."/>
            <person name="Zhao Q."/>
            <person name="Wortman J.R."/>
            <person name="Bidwell S.L."/>
            <person name="Alsmark U.C.M."/>
            <person name="Besteiro S."/>
            <person name="Sicheritz-Ponten T."/>
            <person name="Noel C.J."/>
            <person name="Dacks J.B."/>
            <person name="Foster P.G."/>
            <person name="Simillion C."/>
            <person name="Van de Peer Y."/>
            <person name="Miranda-Saavedra D."/>
            <person name="Barton G.J."/>
            <person name="Westrop G.D."/>
            <person name="Mueller S."/>
            <person name="Dessi D."/>
            <person name="Fiori P.L."/>
            <person name="Ren Q."/>
            <person name="Paulsen I."/>
            <person name="Zhang H."/>
            <person name="Bastida-Corcuera F.D."/>
            <person name="Simoes-Barbosa A."/>
            <person name="Brown M.T."/>
            <person name="Hayes R.D."/>
            <person name="Mukherjee M."/>
            <person name="Okumura C.Y."/>
            <person name="Schneider R."/>
            <person name="Smith A.J."/>
            <person name="Vanacova S."/>
            <person name="Villalvazo M."/>
            <person name="Haas B.J."/>
            <person name="Pertea M."/>
            <person name="Feldblyum T.V."/>
            <person name="Utterback T.R."/>
            <person name="Shu C.L."/>
            <person name="Osoegawa K."/>
            <person name="de Jong P.J."/>
            <person name="Hrdy I."/>
            <person name="Horvathova L."/>
            <person name="Zubacova Z."/>
            <person name="Dolezal P."/>
            <person name="Malik S.B."/>
            <person name="Logsdon J.M. Jr."/>
            <person name="Henze K."/>
            <person name="Gupta A."/>
            <person name="Wang C.C."/>
            <person name="Dunne R.L."/>
            <person name="Upcroft J.A."/>
            <person name="Upcroft P."/>
            <person name="White O."/>
            <person name="Salzberg S.L."/>
            <person name="Tang P."/>
            <person name="Chiu C.-H."/>
            <person name="Lee Y.-S."/>
            <person name="Embley T.M."/>
            <person name="Coombs G.H."/>
            <person name="Mottram J.C."/>
            <person name="Tachezy J."/>
            <person name="Fraser-Liggett C.M."/>
            <person name="Johnson P.J."/>
        </authorList>
    </citation>
    <scope>NUCLEOTIDE SEQUENCE [LARGE SCALE GENOMIC DNA]</scope>
    <source>
        <strain evidence="3">G3</strain>
    </source>
</reference>
<dbReference type="EMBL" id="DS113737">
    <property type="protein sequence ID" value="EAX96935.1"/>
    <property type="molecule type" value="Genomic_DNA"/>
</dbReference>
<organism evidence="3 4">
    <name type="scientific">Trichomonas vaginalis (strain ATCC PRA-98 / G3)</name>
    <dbReference type="NCBI Taxonomy" id="412133"/>
    <lineage>
        <taxon>Eukaryota</taxon>
        <taxon>Metamonada</taxon>
        <taxon>Parabasalia</taxon>
        <taxon>Trichomonadida</taxon>
        <taxon>Trichomonadidae</taxon>
        <taxon>Trichomonas</taxon>
    </lineage>
</organism>
<dbReference type="VEuPathDB" id="TrichDB:TVAG_087600"/>
<dbReference type="RefSeq" id="XP_001309865.1">
    <property type="nucleotide sequence ID" value="XM_001309864.1"/>
</dbReference>
<feature type="compositionally biased region" description="Polar residues" evidence="1">
    <location>
        <begin position="134"/>
        <end position="152"/>
    </location>
</feature>
<dbReference type="Proteomes" id="UP000001542">
    <property type="component" value="Unassembled WGS sequence"/>
</dbReference>
<dbReference type="eggNOG" id="ENOG502SEPP">
    <property type="taxonomic scope" value="Eukaryota"/>
</dbReference>
<evidence type="ECO:0000256" key="2">
    <source>
        <dbReference type="SAM" id="Phobius"/>
    </source>
</evidence>
<evidence type="ECO:0000313" key="3">
    <source>
        <dbReference type="EMBL" id="EAX96935.1"/>
    </source>
</evidence>
<reference evidence="3" key="1">
    <citation type="submission" date="2006-10" db="EMBL/GenBank/DDBJ databases">
        <authorList>
            <person name="Amadeo P."/>
            <person name="Zhao Q."/>
            <person name="Wortman J."/>
            <person name="Fraser-Liggett C."/>
            <person name="Carlton J."/>
        </authorList>
    </citation>
    <scope>NUCLEOTIDE SEQUENCE</scope>
    <source>
        <strain evidence="3">G3</strain>
    </source>
</reference>
<feature type="region of interest" description="Disordered" evidence="1">
    <location>
        <begin position="82"/>
        <end position="152"/>
    </location>
</feature>
<evidence type="ECO:0000313" key="4">
    <source>
        <dbReference type="Proteomes" id="UP000001542"/>
    </source>
</evidence>
<feature type="compositionally biased region" description="Basic and acidic residues" evidence="1">
    <location>
        <begin position="218"/>
        <end position="235"/>
    </location>
</feature>
<keyword evidence="4" id="KW-1185">Reference proteome</keyword>
<gene>
    <name evidence="3" type="ORF">TVAG_087600</name>
</gene>
<keyword evidence="2" id="KW-0472">Membrane</keyword>
<feature type="compositionally biased region" description="Low complexity" evidence="1">
    <location>
        <begin position="96"/>
        <end position="130"/>
    </location>
</feature>
<protein>
    <submittedName>
        <fullName evidence="3">Cellulosomal bifunctional enzyme-binding/scaffoldin-anchoring protein, putative</fullName>
    </submittedName>
</protein>
<dbReference type="KEGG" id="tva:4754712"/>
<proteinExistence type="predicted"/>
<name>A2FDT6_TRIV3</name>
<sequence>MYYIVPNNWDSIKSQVNASYWIATESAKQTMFAQMIDHKVLNSDWTVQQTFFSNNVNSNVNFGSSDFRMSDGYILKAGTSRVQTPFTPTPTPNTPTPTIKTPTPTVKTPTPTAKTPTPTVKTATPTFKTRTISHKTSTFRTRTQTSKQATESATMKLEITTQMLSSRANSDESNASKENGSKGISSKTLFIIIFCVGGVVLLSGIIAVIVSSKHIKRKENSDEEKDRSELDMYLV</sequence>
<keyword evidence="2" id="KW-1133">Transmembrane helix</keyword>
<evidence type="ECO:0000256" key="1">
    <source>
        <dbReference type="SAM" id="MobiDB-lite"/>
    </source>
</evidence>
<feature type="region of interest" description="Disordered" evidence="1">
    <location>
        <begin position="216"/>
        <end position="235"/>
    </location>
</feature>
<dbReference type="AlphaFoldDB" id="A2FDT6"/>
<dbReference type="SMR" id="A2FDT6"/>